<dbReference type="GeneID" id="78304519"/>
<protein>
    <recommendedName>
        <fullName evidence="3">Bacteriocin</fullName>
    </recommendedName>
</protein>
<accession>A0ABU7R5F3</accession>
<evidence type="ECO:0000313" key="1">
    <source>
        <dbReference type="EMBL" id="MEE6130041.1"/>
    </source>
</evidence>
<dbReference type="RefSeq" id="WP_165602575.1">
    <property type="nucleotide sequence ID" value="NZ_CP033811.1"/>
</dbReference>
<dbReference type="Proteomes" id="UP001350005">
    <property type="component" value="Unassembled WGS sequence"/>
</dbReference>
<evidence type="ECO:0000313" key="2">
    <source>
        <dbReference type="Proteomes" id="UP001350005"/>
    </source>
</evidence>
<comment type="caution">
    <text evidence="1">The sequence shown here is derived from an EMBL/GenBank/DDBJ whole genome shotgun (WGS) entry which is preliminary data.</text>
</comment>
<name>A0ABU7R5F3_9FLAO</name>
<organism evidence="1 2">
    <name type="scientific">Chryseobacterium arthrosphaerae</name>
    <dbReference type="NCBI Taxonomy" id="651561"/>
    <lineage>
        <taxon>Bacteria</taxon>
        <taxon>Pseudomonadati</taxon>
        <taxon>Bacteroidota</taxon>
        <taxon>Flavobacteriia</taxon>
        <taxon>Flavobacteriales</taxon>
        <taxon>Weeksellaceae</taxon>
        <taxon>Chryseobacterium group</taxon>
        <taxon>Chryseobacterium</taxon>
    </lineage>
</organism>
<reference evidence="1 2" key="1">
    <citation type="submission" date="2024-01" db="EMBL/GenBank/DDBJ databases">
        <title>Whole genome of Chryseobacterium arthrosphaerae NNCa 2741.</title>
        <authorList>
            <person name="Boriskina E.V."/>
            <person name="Gordinskaya N.A."/>
            <person name="Kropotov V.S."/>
            <person name="Alekseeva A.E."/>
            <person name="Makhova M.A."/>
            <person name="Kryazhev D.V."/>
            <person name="Shkurkina I.S."/>
        </authorList>
    </citation>
    <scope>NUCLEOTIDE SEQUENCE [LARGE SCALE GENOMIC DNA]</scope>
    <source>
        <strain evidence="1 2">NNCa 2741</strain>
    </source>
</reference>
<sequence length="56" mass="6107">MKKRTQNEKKLSLKKLQMAKINNPGKILGGTQLVFENGCTFTPNASKPQGGTNSTE</sequence>
<gene>
    <name evidence="1" type="ORF">V2E39_21775</name>
</gene>
<keyword evidence="2" id="KW-1185">Reference proteome</keyword>
<dbReference type="EMBL" id="JAZGJU010000071">
    <property type="protein sequence ID" value="MEE6130041.1"/>
    <property type="molecule type" value="Genomic_DNA"/>
</dbReference>
<proteinExistence type="predicted"/>
<evidence type="ECO:0008006" key="3">
    <source>
        <dbReference type="Google" id="ProtNLM"/>
    </source>
</evidence>